<name>A0A9W9QYX2_PENBR</name>
<evidence type="ECO:0000313" key="1">
    <source>
        <dbReference type="EMBL" id="KAJ5350643.1"/>
    </source>
</evidence>
<gene>
    <name evidence="1" type="ORF">N7541_008370</name>
</gene>
<proteinExistence type="predicted"/>
<keyword evidence="2" id="KW-1185">Reference proteome</keyword>
<organism evidence="1 2">
    <name type="scientific">Penicillium brevicompactum</name>
    <dbReference type="NCBI Taxonomy" id="5074"/>
    <lineage>
        <taxon>Eukaryota</taxon>
        <taxon>Fungi</taxon>
        <taxon>Dikarya</taxon>
        <taxon>Ascomycota</taxon>
        <taxon>Pezizomycotina</taxon>
        <taxon>Eurotiomycetes</taxon>
        <taxon>Eurotiomycetidae</taxon>
        <taxon>Eurotiales</taxon>
        <taxon>Aspergillaceae</taxon>
        <taxon>Penicillium</taxon>
    </lineage>
</organism>
<accession>A0A9W9QYX2</accession>
<reference evidence="1" key="2">
    <citation type="journal article" date="2023" name="IMA Fungus">
        <title>Comparative genomic study of the Penicillium genus elucidates a diverse pangenome and 15 lateral gene transfer events.</title>
        <authorList>
            <person name="Petersen C."/>
            <person name="Sorensen T."/>
            <person name="Nielsen M.R."/>
            <person name="Sondergaard T.E."/>
            <person name="Sorensen J.L."/>
            <person name="Fitzpatrick D.A."/>
            <person name="Frisvad J.C."/>
            <person name="Nielsen K.L."/>
        </authorList>
    </citation>
    <scope>NUCLEOTIDE SEQUENCE</scope>
    <source>
        <strain evidence="1">IBT 35675</strain>
    </source>
</reference>
<evidence type="ECO:0000313" key="2">
    <source>
        <dbReference type="Proteomes" id="UP001148299"/>
    </source>
</evidence>
<reference evidence="1" key="1">
    <citation type="submission" date="2022-12" db="EMBL/GenBank/DDBJ databases">
        <authorList>
            <person name="Petersen C."/>
        </authorList>
    </citation>
    <scope>NUCLEOTIDE SEQUENCE</scope>
    <source>
        <strain evidence="1">IBT 35675</strain>
    </source>
</reference>
<protein>
    <submittedName>
        <fullName evidence="1">Uncharacterized protein</fullName>
    </submittedName>
</protein>
<dbReference type="EMBL" id="JAPZBR010000006">
    <property type="protein sequence ID" value="KAJ5350643.1"/>
    <property type="molecule type" value="Genomic_DNA"/>
</dbReference>
<dbReference type="Proteomes" id="UP001148299">
    <property type="component" value="Unassembled WGS sequence"/>
</dbReference>
<dbReference type="AlphaFoldDB" id="A0A9W9QYX2"/>
<sequence>MFLSSASRPEFRDQWIANGTEYASELCATSFSARIRFQWPFELRDVFHKRVLTGTLSFSDEFERRYRDLTSWKLDADGDLPFSQPDGYHILPSGVLVPSPALGDQNPWDPTFQGLGTGC</sequence>
<comment type="caution">
    <text evidence="1">The sequence shown here is derived from an EMBL/GenBank/DDBJ whole genome shotgun (WGS) entry which is preliminary data.</text>
</comment>